<evidence type="ECO:0000313" key="2">
    <source>
        <dbReference type="EMBL" id="KAJ4484270.1"/>
    </source>
</evidence>
<dbReference type="EMBL" id="JANVFS010000012">
    <property type="protein sequence ID" value="KAJ4484270.1"/>
    <property type="molecule type" value="Genomic_DNA"/>
</dbReference>
<comment type="caution">
    <text evidence="2">The sequence shown here is derived from an EMBL/GenBank/DDBJ whole genome shotgun (WGS) entry which is preliminary data.</text>
</comment>
<gene>
    <name evidence="1" type="ORF">C8J55DRAFT_405100</name>
    <name evidence="2" type="ORF">C8J55DRAFT_411418</name>
</gene>
<accession>A0A9W9ALH9</accession>
<dbReference type="AlphaFoldDB" id="A0A9W9ALH9"/>
<feature type="non-terminal residue" evidence="2">
    <location>
        <position position="189"/>
    </location>
</feature>
<dbReference type="Proteomes" id="UP001150238">
    <property type="component" value="Unassembled WGS sequence"/>
</dbReference>
<sequence>KLSAYDLAICRAFSYKLQSHTTDANFRKLPYAFPTTTPLPSLDKIRSRIAFLSGVEPEIYHCCINSCICYTGSHESRERCPFCDEPRYDIGRRPRKTFVYIPVIPRLKAFAMNPVTAKKMQYRHEFTQESGKSNSTKDVFDGDEYKSLCNENVMVGDHTHSYHYFHDHRDVALGLSTDGFGPFKRRKHT</sequence>
<proteinExistence type="predicted"/>
<name>A0A9W9ALH9_9AGAR</name>
<protein>
    <submittedName>
        <fullName evidence="2">Uncharacterized protein</fullName>
    </submittedName>
</protein>
<reference evidence="2" key="1">
    <citation type="submission" date="2022-08" db="EMBL/GenBank/DDBJ databases">
        <authorList>
            <consortium name="DOE Joint Genome Institute"/>
            <person name="Min B."/>
            <person name="Riley R."/>
            <person name="Sierra-Patev S."/>
            <person name="Naranjo-Ortiz M."/>
            <person name="Looney B."/>
            <person name="Konkel Z."/>
            <person name="Slot J.C."/>
            <person name="Sakamoto Y."/>
            <person name="Steenwyk J.L."/>
            <person name="Rokas A."/>
            <person name="Carro J."/>
            <person name="Camarero S."/>
            <person name="Ferreira P."/>
            <person name="Molpeceres G."/>
            <person name="Ruiz-Duenas F.J."/>
            <person name="Serrano A."/>
            <person name="Henrissat B."/>
            <person name="Drula E."/>
            <person name="Hughes K.W."/>
            <person name="Mata J.L."/>
            <person name="Ishikawa N.K."/>
            <person name="Vargas-Isla R."/>
            <person name="Ushijima S."/>
            <person name="Smith C.A."/>
            <person name="Ahrendt S."/>
            <person name="Andreopoulos W."/>
            <person name="He G."/>
            <person name="Labutti K."/>
            <person name="Lipzen A."/>
            <person name="Ng V."/>
            <person name="Sandor L."/>
            <person name="Barry K."/>
            <person name="Martinez A.T."/>
            <person name="Xiao Y."/>
            <person name="Gibbons J.G."/>
            <person name="Terashima K."/>
            <person name="Hibbett D.S."/>
            <person name="Grigoriev I.V."/>
        </authorList>
    </citation>
    <scope>NUCLEOTIDE SEQUENCE</scope>
    <source>
        <strain evidence="2">Sp2 HRB7682 ss15</strain>
    </source>
</reference>
<organism evidence="2 3">
    <name type="scientific">Lentinula lateritia</name>
    <dbReference type="NCBI Taxonomy" id="40482"/>
    <lineage>
        <taxon>Eukaryota</taxon>
        <taxon>Fungi</taxon>
        <taxon>Dikarya</taxon>
        <taxon>Basidiomycota</taxon>
        <taxon>Agaricomycotina</taxon>
        <taxon>Agaricomycetes</taxon>
        <taxon>Agaricomycetidae</taxon>
        <taxon>Agaricales</taxon>
        <taxon>Marasmiineae</taxon>
        <taxon>Omphalotaceae</taxon>
        <taxon>Lentinula</taxon>
    </lineage>
</organism>
<evidence type="ECO:0000313" key="1">
    <source>
        <dbReference type="EMBL" id="KAJ4467643.1"/>
    </source>
</evidence>
<evidence type="ECO:0000313" key="3">
    <source>
        <dbReference type="Proteomes" id="UP001150238"/>
    </source>
</evidence>
<dbReference type="EMBL" id="JANVFS010000040">
    <property type="protein sequence ID" value="KAJ4467643.1"/>
    <property type="molecule type" value="Genomic_DNA"/>
</dbReference>
<feature type="non-terminal residue" evidence="2">
    <location>
        <position position="1"/>
    </location>
</feature>
<reference evidence="2" key="2">
    <citation type="journal article" date="2023" name="Proc. Natl. Acad. Sci. U.S.A.">
        <title>A global phylogenomic analysis of the shiitake genus Lentinula.</title>
        <authorList>
            <person name="Sierra-Patev S."/>
            <person name="Min B."/>
            <person name="Naranjo-Ortiz M."/>
            <person name="Looney B."/>
            <person name="Konkel Z."/>
            <person name="Slot J.C."/>
            <person name="Sakamoto Y."/>
            <person name="Steenwyk J.L."/>
            <person name="Rokas A."/>
            <person name="Carro J."/>
            <person name="Camarero S."/>
            <person name="Ferreira P."/>
            <person name="Molpeceres G."/>
            <person name="Ruiz-Duenas F.J."/>
            <person name="Serrano A."/>
            <person name="Henrissat B."/>
            <person name="Drula E."/>
            <person name="Hughes K.W."/>
            <person name="Mata J.L."/>
            <person name="Ishikawa N.K."/>
            <person name="Vargas-Isla R."/>
            <person name="Ushijima S."/>
            <person name="Smith C.A."/>
            <person name="Donoghue J."/>
            <person name="Ahrendt S."/>
            <person name="Andreopoulos W."/>
            <person name="He G."/>
            <person name="LaButti K."/>
            <person name="Lipzen A."/>
            <person name="Ng V."/>
            <person name="Riley R."/>
            <person name="Sandor L."/>
            <person name="Barry K."/>
            <person name="Martinez A.T."/>
            <person name="Xiao Y."/>
            <person name="Gibbons J.G."/>
            <person name="Terashima K."/>
            <person name="Grigoriev I.V."/>
            <person name="Hibbett D."/>
        </authorList>
    </citation>
    <scope>NUCLEOTIDE SEQUENCE</scope>
    <source>
        <strain evidence="2">Sp2 HRB7682 ss15</strain>
    </source>
</reference>